<proteinExistence type="inferred from homology"/>
<dbReference type="SFLD" id="SFLDG01017">
    <property type="entry name" value="Polyprenyl_Transferase_Like"/>
    <property type="match status" value="1"/>
</dbReference>
<dbReference type="PANTHER" id="PTHR43281:SF1">
    <property type="entry name" value="FARNESYL DIPHOSPHATE SYNTHASE"/>
    <property type="match status" value="1"/>
</dbReference>
<keyword evidence="6" id="KW-0414">Isoprene biosynthesis</keyword>
<comment type="similarity">
    <text evidence="2 7">Belongs to the FPP/GGPP synthase family.</text>
</comment>
<protein>
    <submittedName>
        <fullName evidence="8">Polyprenyl synthetase family protein</fullName>
    </submittedName>
</protein>
<keyword evidence="5" id="KW-0460">Magnesium</keyword>
<dbReference type="Pfam" id="PF00348">
    <property type="entry name" value="polyprenyl_synt"/>
    <property type="match status" value="1"/>
</dbReference>
<sequence length="298" mass="33015">MDFNQRLWDDRQMVELQLKVYSEPESPYLIQKNVFEAMRYSLLGGGKRLRAILALEFCRAFGREPEEALPAACALEMVHAYSLIHDDLPCMDDDDLRRGKPTSHKKFGDALALLAGDGLLTLAFEILSREDTVELLGPARCIETIRVLSCAAGEYGMLGGQVADVLGSGRAMTKSEHSEMVAMKTGALLRAAVHCGCIAGKAGKEQTQAALRYAEQIGTAFQITDDLLDVLGDPRLMGKNVGSDQRADKNTFVTMLGFHEAQRRAFSLFEKASEEISSLFGEEHFLMQLTDWMARRSQ</sequence>
<evidence type="ECO:0000256" key="7">
    <source>
        <dbReference type="RuleBase" id="RU004466"/>
    </source>
</evidence>
<dbReference type="CDD" id="cd00685">
    <property type="entry name" value="Trans_IPPS_HT"/>
    <property type="match status" value="1"/>
</dbReference>
<dbReference type="Proteomes" id="UP000658131">
    <property type="component" value="Unassembled WGS sequence"/>
</dbReference>
<dbReference type="SFLD" id="SFLDS00005">
    <property type="entry name" value="Isoprenoid_Synthase_Type_I"/>
    <property type="match status" value="1"/>
</dbReference>
<keyword evidence="9" id="KW-1185">Reference proteome</keyword>
<evidence type="ECO:0000313" key="9">
    <source>
        <dbReference type="Proteomes" id="UP000658131"/>
    </source>
</evidence>
<dbReference type="EMBL" id="JACRTB010000023">
    <property type="protein sequence ID" value="MBC8577196.1"/>
    <property type="molecule type" value="Genomic_DNA"/>
</dbReference>
<dbReference type="SUPFAM" id="SSF48576">
    <property type="entry name" value="Terpenoid synthases"/>
    <property type="match status" value="1"/>
</dbReference>
<dbReference type="InterPro" id="IPR053378">
    <property type="entry name" value="Prenyl_diphosphate_synthase"/>
</dbReference>
<dbReference type="Gene3D" id="1.10.600.10">
    <property type="entry name" value="Farnesyl Diphosphate Synthase"/>
    <property type="match status" value="1"/>
</dbReference>
<dbReference type="PROSITE" id="PS00723">
    <property type="entry name" value="POLYPRENYL_SYNTHASE_1"/>
    <property type="match status" value="1"/>
</dbReference>
<evidence type="ECO:0000256" key="1">
    <source>
        <dbReference type="ARBA" id="ARBA00001946"/>
    </source>
</evidence>
<dbReference type="RefSeq" id="WP_262400661.1">
    <property type="nucleotide sequence ID" value="NZ_JACRTB010000023.1"/>
</dbReference>
<dbReference type="PANTHER" id="PTHR43281">
    <property type="entry name" value="FARNESYL DIPHOSPHATE SYNTHASE"/>
    <property type="match status" value="1"/>
</dbReference>
<evidence type="ECO:0000313" key="8">
    <source>
        <dbReference type="EMBL" id="MBC8577196.1"/>
    </source>
</evidence>
<dbReference type="InterPro" id="IPR008949">
    <property type="entry name" value="Isoprenoid_synthase_dom_sf"/>
</dbReference>
<accession>A0ABR7NLB2</accession>
<comment type="caution">
    <text evidence="8">The sequence shown here is derived from an EMBL/GenBank/DDBJ whole genome shotgun (WGS) entry which is preliminary data.</text>
</comment>
<dbReference type="PROSITE" id="PS00444">
    <property type="entry name" value="POLYPRENYL_SYNTHASE_2"/>
    <property type="match status" value="1"/>
</dbReference>
<dbReference type="InterPro" id="IPR000092">
    <property type="entry name" value="Polyprenyl_synt"/>
</dbReference>
<dbReference type="InterPro" id="IPR033749">
    <property type="entry name" value="Polyprenyl_synt_CS"/>
</dbReference>
<gene>
    <name evidence="8" type="ORF">H8717_12360</name>
</gene>
<organism evidence="8 9">
    <name type="scientific">Yanshouia hominis</name>
    <dbReference type="NCBI Taxonomy" id="2763673"/>
    <lineage>
        <taxon>Bacteria</taxon>
        <taxon>Bacillati</taxon>
        <taxon>Bacillota</taxon>
        <taxon>Clostridia</taxon>
        <taxon>Eubacteriales</taxon>
        <taxon>Oscillospiraceae</taxon>
        <taxon>Yanshouia</taxon>
    </lineage>
</organism>
<evidence type="ECO:0000256" key="3">
    <source>
        <dbReference type="ARBA" id="ARBA00022679"/>
    </source>
</evidence>
<evidence type="ECO:0000256" key="5">
    <source>
        <dbReference type="ARBA" id="ARBA00022842"/>
    </source>
</evidence>
<dbReference type="NCBIfam" id="NF045485">
    <property type="entry name" value="FPPsyn"/>
    <property type="match status" value="1"/>
</dbReference>
<evidence type="ECO:0000256" key="2">
    <source>
        <dbReference type="ARBA" id="ARBA00006706"/>
    </source>
</evidence>
<evidence type="ECO:0000256" key="6">
    <source>
        <dbReference type="ARBA" id="ARBA00023229"/>
    </source>
</evidence>
<reference evidence="8 9" key="1">
    <citation type="submission" date="2020-08" db="EMBL/GenBank/DDBJ databases">
        <title>Genome public.</title>
        <authorList>
            <person name="Liu C."/>
            <person name="Sun Q."/>
        </authorList>
    </citation>
    <scope>NUCLEOTIDE SEQUENCE [LARGE SCALE GENOMIC DNA]</scope>
    <source>
        <strain evidence="8 9">BX1</strain>
    </source>
</reference>
<comment type="cofactor">
    <cofactor evidence="1">
        <name>Mg(2+)</name>
        <dbReference type="ChEBI" id="CHEBI:18420"/>
    </cofactor>
</comment>
<keyword evidence="3 7" id="KW-0808">Transferase</keyword>
<name>A0ABR7NLB2_9FIRM</name>
<evidence type="ECO:0000256" key="4">
    <source>
        <dbReference type="ARBA" id="ARBA00022723"/>
    </source>
</evidence>
<keyword evidence="4" id="KW-0479">Metal-binding</keyword>